<name>A0AAI9T5G9_PENTH</name>
<comment type="caution">
    <text evidence="1">The sequence shown here is derived from an EMBL/GenBank/DDBJ whole genome shotgun (WGS) entry which is preliminary data.</text>
</comment>
<protein>
    <submittedName>
        <fullName evidence="1">Uncharacterized protein</fullName>
    </submittedName>
</protein>
<dbReference type="Proteomes" id="UP001227192">
    <property type="component" value="Unassembled WGS sequence"/>
</dbReference>
<dbReference type="EMBL" id="LACB01001252">
    <property type="protein sequence ID" value="KAJ9480606.1"/>
    <property type="molecule type" value="Genomic_DNA"/>
</dbReference>
<gene>
    <name evidence="1" type="ORF">VN97_g12945</name>
</gene>
<evidence type="ECO:0000313" key="2">
    <source>
        <dbReference type="Proteomes" id="UP001227192"/>
    </source>
</evidence>
<reference evidence="1" key="2">
    <citation type="journal article" date="2016" name="Fungal Biol.">
        <title>Ochratoxin A production by Penicillium thymicola.</title>
        <authorList>
            <person name="Nguyen H.D.T."/>
            <person name="McMullin D.R."/>
            <person name="Ponomareva E."/>
            <person name="Riley R."/>
            <person name="Pomraning K.R."/>
            <person name="Baker S.E."/>
            <person name="Seifert K.A."/>
        </authorList>
    </citation>
    <scope>NUCLEOTIDE SEQUENCE</scope>
    <source>
        <strain evidence="1">DAOM 180753</strain>
    </source>
</reference>
<organism evidence="1 2">
    <name type="scientific">Penicillium thymicola</name>
    <dbReference type="NCBI Taxonomy" id="293382"/>
    <lineage>
        <taxon>Eukaryota</taxon>
        <taxon>Fungi</taxon>
        <taxon>Dikarya</taxon>
        <taxon>Ascomycota</taxon>
        <taxon>Pezizomycotina</taxon>
        <taxon>Eurotiomycetes</taxon>
        <taxon>Eurotiomycetidae</taxon>
        <taxon>Eurotiales</taxon>
        <taxon>Aspergillaceae</taxon>
        <taxon>Penicillium</taxon>
    </lineage>
</organism>
<feature type="non-terminal residue" evidence="1">
    <location>
        <position position="1"/>
    </location>
</feature>
<proteinExistence type="predicted"/>
<keyword evidence="2" id="KW-1185">Reference proteome</keyword>
<dbReference type="AlphaFoldDB" id="A0AAI9T5G9"/>
<reference evidence="1" key="1">
    <citation type="submission" date="2015-06" db="EMBL/GenBank/DDBJ databases">
        <authorList>
            <person name="Nguyen H."/>
        </authorList>
    </citation>
    <scope>NUCLEOTIDE SEQUENCE</scope>
    <source>
        <strain evidence="1">DAOM 180753</strain>
    </source>
</reference>
<evidence type="ECO:0000313" key="1">
    <source>
        <dbReference type="EMBL" id="KAJ9480606.1"/>
    </source>
</evidence>
<accession>A0AAI9T5G9</accession>
<sequence>RFIFFFFFFLFFFFLLLANFLFWGEVDLALVYIHTVLK</sequence>